<evidence type="ECO:0000256" key="4">
    <source>
        <dbReference type="ARBA" id="ARBA00022692"/>
    </source>
</evidence>
<dbReference type="Gene3D" id="2.40.170.20">
    <property type="entry name" value="TonB-dependent receptor, beta-barrel domain"/>
    <property type="match status" value="1"/>
</dbReference>
<keyword evidence="4 8" id="KW-0812">Transmembrane</keyword>
<comment type="similarity">
    <text evidence="8 9">Belongs to the TonB-dependent receptor family.</text>
</comment>
<gene>
    <name evidence="12" type="ORF">CLV99_0862</name>
</gene>
<evidence type="ECO:0000313" key="12">
    <source>
        <dbReference type="EMBL" id="TDQ79425.1"/>
    </source>
</evidence>
<dbReference type="SUPFAM" id="SSF56935">
    <property type="entry name" value="Porins"/>
    <property type="match status" value="1"/>
</dbReference>
<evidence type="ECO:0000256" key="3">
    <source>
        <dbReference type="ARBA" id="ARBA00022452"/>
    </source>
</evidence>
<feature type="domain" description="TonB-dependent receptor plug" evidence="11">
    <location>
        <begin position="213"/>
        <end position="338"/>
    </location>
</feature>
<reference evidence="12 13" key="1">
    <citation type="submission" date="2019-03" db="EMBL/GenBank/DDBJ databases">
        <title>Genomic Encyclopedia of Archaeal and Bacterial Type Strains, Phase II (KMG-II): from individual species to whole genera.</title>
        <authorList>
            <person name="Goeker M."/>
        </authorList>
    </citation>
    <scope>NUCLEOTIDE SEQUENCE [LARGE SCALE GENOMIC DNA]</scope>
    <source>
        <strain evidence="12 13">DSM 28353</strain>
    </source>
</reference>
<organism evidence="12 13">
    <name type="scientific">Sphingobacterium yanglingense</name>
    <dbReference type="NCBI Taxonomy" id="1437280"/>
    <lineage>
        <taxon>Bacteria</taxon>
        <taxon>Pseudomonadati</taxon>
        <taxon>Bacteroidota</taxon>
        <taxon>Sphingobacteriia</taxon>
        <taxon>Sphingobacteriales</taxon>
        <taxon>Sphingobacteriaceae</taxon>
        <taxon>Sphingobacterium</taxon>
    </lineage>
</organism>
<keyword evidence="7 8" id="KW-0998">Cell outer membrane</keyword>
<evidence type="ECO:0000256" key="6">
    <source>
        <dbReference type="ARBA" id="ARBA00023136"/>
    </source>
</evidence>
<keyword evidence="3 8" id="KW-1134">Transmembrane beta strand</keyword>
<keyword evidence="5 9" id="KW-0798">TonB box</keyword>
<dbReference type="InterPro" id="IPR012910">
    <property type="entry name" value="Plug_dom"/>
</dbReference>
<dbReference type="InterPro" id="IPR023997">
    <property type="entry name" value="TonB-dep_OMP_SusC/RagA_CS"/>
</dbReference>
<dbReference type="Gene3D" id="2.60.40.1120">
    <property type="entry name" value="Carboxypeptidase-like, regulatory domain"/>
    <property type="match status" value="1"/>
</dbReference>
<dbReference type="InterPro" id="IPR023996">
    <property type="entry name" value="TonB-dep_OMP_SusC/RagA"/>
</dbReference>
<evidence type="ECO:0000313" key="13">
    <source>
        <dbReference type="Proteomes" id="UP000295292"/>
    </source>
</evidence>
<keyword evidence="6 8" id="KW-0472">Membrane</keyword>
<dbReference type="OrthoDB" id="9768177at2"/>
<dbReference type="NCBIfam" id="TIGR04057">
    <property type="entry name" value="SusC_RagA_signa"/>
    <property type="match status" value="1"/>
</dbReference>
<dbReference type="AlphaFoldDB" id="A0A4R6WM62"/>
<sequence>MYKNLRTLIFLRIVKTITLLITVFLCQVSAHSIGQHLSLKKDRISLRQFFTAVQQQTGYRVVYNAALLENAQPFPINMQNKALTLALTEILEPQGLAFQIEGQEIVLTKGARKASTEGLQSSINGSVVDTTGTPLPGATVRVKGTETLTRTDQQGRFQIASDENTITVLISMVGFDSKEQSVSLQGNNRIVLRPSTTLMDEAVIIGYGTRKRSELTGSIGRVTNLKAEENIVSNPISALQGRVAGLQVQSTSSKPGEMPRFMVRGVQTTQGSIGGSGANPLIVVDGLVIDAIGNPMSPTETGANFSLSNLNPQDIASVEVLKDAASSAIYGARGAQGVILITTKKGQLNSKPTISLNSYYGLTKTHFGYKPLNSAQYQSMFTEARQNRISDIQATLNAGGLSPEQIANLNVENTQLKGQINSLGMLDNDNNWLELLSPKHAGTYNVQASISGGNAKSGYYASFGKFGEDNSIGSGRFGRNSGKISLVQQLAPWLDLQANVQISNSVSKNISDDLYSLLQARPDMPMEVNNNDDGTYGYWFGAQGHPIASRQGIRPESSTWNYVGNFSANARLMKNLSFRTTLAASQSNIEDIVFYTPLSYEGQYSSGSYTVKGNKGLRYTFNNLLTYNVNHSLLNGDVVLGQEYMENNYTTNGYSLEGFPLSESLWAPGNASTYNNYYTYVNREYLENSSSYFLRTNLSWDGRYLFSASLRRDGSSKLKNFRYAWFPAVSAGYILSKDLFIQSQSWIDFLKVRASYGITGNIRPLGNFDVYTLAGKQTYLNEPALQINAKLGNPDLQWERTKQYDFGLEGTFWKDRIQLTAEYYVKKTDDLITNLRIPTSSGGFSSQGANLGGMLNKGLDLSVSIGNSSAQTSDWKWRVGTDLNINRNKVTQLRDPIIGYDGFAPGGPMGFIQVGRPVGLLQMYNALGIDPKTGDAIYEDVNNDGIINQADMIYVSTAQPKMSGGFHGNVSYKKISLSGLFVFSVGSKVYNFSEQEARQYGFDDYVGIMVNKPDWVLDRWTAPGSDSRYPRAVTGPHGAGMTNDWNSRVSTLYLYDASYLRLKNLTVGYDLTSNRLKSIGISNCRVYVAGQNLFIIKDKALNSNDPELAQGSGWQQAIAPMPRVYSLGFDITF</sequence>
<dbReference type="InterPro" id="IPR000531">
    <property type="entry name" value="Beta-barrel_TonB"/>
</dbReference>
<evidence type="ECO:0000256" key="7">
    <source>
        <dbReference type="ARBA" id="ARBA00023237"/>
    </source>
</evidence>
<dbReference type="Pfam" id="PF13715">
    <property type="entry name" value="CarbopepD_reg_2"/>
    <property type="match status" value="1"/>
</dbReference>
<dbReference type="Proteomes" id="UP000295292">
    <property type="component" value="Unassembled WGS sequence"/>
</dbReference>
<evidence type="ECO:0000259" key="10">
    <source>
        <dbReference type="Pfam" id="PF00593"/>
    </source>
</evidence>
<evidence type="ECO:0000256" key="2">
    <source>
        <dbReference type="ARBA" id="ARBA00022448"/>
    </source>
</evidence>
<dbReference type="Pfam" id="PF00593">
    <property type="entry name" value="TonB_dep_Rec_b-barrel"/>
    <property type="match status" value="1"/>
</dbReference>
<proteinExistence type="inferred from homology"/>
<protein>
    <submittedName>
        <fullName evidence="12">TonB-linked SusC/RagA family outer membrane protein</fullName>
    </submittedName>
</protein>
<keyword evidence="2 8" id="KW-0813">Transport</keyword>
<dbReference type="Pfam" id="PF07715">
    <property type="entry name" value="Plug"/>
    <property type="match status" value="1"/>
</dbReference>
<dbReference type="InterPro" id="IPR036942">
    <property type="entry name" value="Beta-barrel_TonB_sf"/>
</dbReference>
<dbReference type="InterPro" id="IPR008969">
    <property type="entry name" value="CarboxyPept-like_regulatory"/>
</dbReference>
<comment type="caution">
    <text evidence="12">The sequence shown here is derived from an EMBL/GenBank/DDBJ whole genome shotgun (WGS) entry which is preliminary data.</text>
</comment>
<feature type="domain" description="TonB-dependent receptor-like beta-barrel" evidence="10">
    <location>
        <begin position="531"/>
        <end position="1093"/>
    </location>
</feature>
<name>A0A4R6WM62_9SPHI</name>
<evidence type="ECO:0000256" key="1">
    <source>
        <dbReference type="ARBA" id="ARBA00004571"/>
    </source>
</evidence>
<evidence type="ECO:0000256" key="8">
    <source>
        <dbReference type="PROSITE-ProRule" id="PRU01360"/>
    </source>
</evidence>
<evidence type="ECO:0000259" key="11">
    <source>
        <dbReference type="Pfam" id="PF07715"/>
    </source>
</evidence>
<accession>A0A4R6WM62</accession>
<keyword evidence="13" id="KW-1185">Reference proteome</keyword>
<dbReference type="EMBL" id="SNYV01000011">
    <property type="protein sequence ID" value="TDQ79425.1"/>
    <property type="molecule type" value="Genomic_DNA"/>
</dbReference>
<evidence type="ECO:0000256" key="5">
    <source>
        <dbReference type="ARBA" id="ARBA00023077"/>
    </source>
</evidence>
<dbReference type="SUPFAM" id="SSF49464">
    <property type="entry name" value="Carboxypeptidase regulatory domain-like"/>
    <property type="match status" value="1"/>
</dbReference>
<comment type="subcellular location">
    <subcellularLocation>
        <location evidence="1 8">Cell outer membrane</location>
        <topology evidence="1 8">Multi-pass membrane protein</topology>
    </subcellularLocation>
</comment>
<dbReference type="GO" id="GO:0009279">
    <property type="term" value="C:cell outer membrane"/>
    <property type="evidence" value="ECO:0007669"/>
    <property type="project" value="UniProtKB-SubCell"/>
</dbReference>
<dbReference type="Gene3D" id="2.170.130.10">
    <property type="entry name" value="TonB-dependent receptor, plug domain"/>
    <property type="match status" value="1"/>
</dbReference>
<dbReference type="InterPro" id="IPR039426">
    <property type="entry name" value="TonB-dep_rcpt-like"/>
</dbReference>
<dbReference type="NCBIfam" id="TIGR04056">
    <property type="entry name" value="OMP_RagA_SusC"/>
    <property type="match status" value="1"/>
</dbReference>
<dbReference type="InterPro" id="IPR037066">
    <property type="entry name" value="Plug_dom_sf"/>
</dbReference>
<dbReference type="PROSITE" id="PS52016">
    <property type="entry name" value="TONB_DEPENDENT_REC_3"/>
    <property type="match status" value="1"/>
</dbReference>
<evidence type="ECO:0000256" key="9">
    <source>
        <dbReference type="RuleBase" id="RU003357"/>
    </source>
</evidence>